<reference evidence="4" key="1">
    <citation type="submission" date="2020-02" db="EMBL/GenBank/DDBJ databases">
        <authorList>
            <person name="Meier V. D."/>
        </authorList>
    </citation>
    <scope>NUCLEOTIDE SEQUENCE</scope>
    <source>
        <strain evidence="4">AVDCRST_MAG86</strain>
    </source>
</reference>
<dbReference type="PANTHER" id="PTHR44196:SF1">
    <property type="entry name" value="DEHYDROGENASE_REDUCTASE SDR FAMILY MEMBER 7B"/>
    <property type="match status" value="1"/>
</dbReference>
<dbReference type="Gene3D" id="3.40.50.720">
    <property type="entry name" value="NAD(P)-binding Rossmann-like Domain"/>
    <property type="match status" value="1"/>
</dbReference>
<evidence type="ECO:0000259" key="3">
    <source>
        <dbReference type="SMART" id="SM00822"/>
    </source>
</evidence>
<dbReference type="InterPro" id="IPR057326">
    <property type="entry name" value="KR_dom"/>
</dbReference>
<dbReference type="InterPro" id="IPR020904">
    <property type="entry name" value="Sc_DH/Rdtase_CS"/>
</dbReference>
<keyword evidence="2 4" id="KW-0560">Oxidoreductase</keyword>
<dbReference type="PROSITE" id="PS00061">
    <property type="entry name" value="ADH_SHORT"/>
    <property type="match status" value="1"/>
</dbReference>
<dbReference type="InterPro" id="IPR002347">
    <property type="entry name" value="SDR_fam"/>
</dbReference>
<evidence type="ECO:0000256" key="2">
    <source>
        <dbReference type="ARBA" id="ARBA00023002"/>
    </source>
</evidence>
<proteinExistence type="inferred from homology"/>
<dbReference type="CDD" id="cd05233">
    <property type="entry name" value="SDR_c"/>
    <property type="match status" value="1"/>
</dbReference>
<dbReference type="SMART" id="SM00822">
    <property type="entry name" value="PKS_KR"/>
    <property type="match status" value="1"/>
</dbReference>
<dbReference type="AlphaFoldDB" id="A0A6J4VSA6"/>
<dbReference type="InterPro" id="IPR036291">
    <property type="entry name" value="NAD(P)-bd_dom_sf"/>
</dbReference>
<dbReference type="PRINTS" id="PR00081">
    <property type="entry name" value="GDHRDH"/>
</dbReference>
<evidence type="ECO:0000313" key="4">
    <source>
        <dbReference type="EMBL" id="CAA9581771.1"/>
    </source>
</evidence>
<dbReference type="NCBIfam" id="NF006073">
    <property type="entry name" value="PRK08219.1"/>
    <property type="match status" value="1"/>
</dbReference>
<name>A0A6J4VSA6_9DEIN</name>
<accession>A0A6J4VSA6</accession>
<dbReference type="EC" id="1.1.1.122" evidence="4"/>
<dbReference type="Pfam" id="PF00106">
    <property type="entry name" value="adh_short"/>
    <property type="match status" value="1"/>
</dbReference>
<dbReference type="GO" id="GO:0047834">
    <property type="term" value="F:D-threo-aldose 1-dehydrogenase activity"/>
    <property type="evidence" value="ECO:0007669"/>
    <property type="project" value="UniProtKB-EC"/>
</dbReference>
<sequence>MLSGKSVLITGAGSGIGRALTLALAQEEASLHLVGRNEAALAELARRARSWGAEARTYTLELTDDGAVRAFAGAFSVPLDILVHSAGMVALGTVKDADIDDFDAQYRLNVRAPYLLTQLFLGRLEQVKGQVVFLNSGAGLTARANWSAYAASKHALKAVADSLRDELRGTGVRVLSVYPGRTASPMQASVHKQEGKPYDPAKFVQPEDVAATIVSALSLPPTAEVTDVSVRPPG</sequence>
<comment type="similarity">
    <text evidence="1">Belongs to the short-chain dehydrogenases/reductases (SDR) family.</text>
</comment>
<evidence type="ECO:0000256" key="1">
    <source>
        <dbReference type="ARBA" id="ARBA00006484"/>
    </source>
</evidence>
<dbReference type="PANTHER" id="PTHR44196">
    <property type="entry name" value="DEHYDROGENASE/REDUCTASE SDR FAMILY MEMBER 7B"/>
    <property type="match status" value="1"/>
</dbReference>
<feature type="domain" description="Ketoreductase" evidence="3">
    <location>
        <begin position="5"/>
        <end position="178"/>
    </location>
</feature>
<protein>
    <submittedName>
        <fullName evidence="4">L-fuco-beta-pyranose dehydrogenase</fullName>
        <ecNumber evidence="4">1.1.1.122</ecNumber>
    </submittedName>
</protein>
<organism evidence="4">
    <name type="scientific">uncultured Truepera sp</name>
    <dbReference type="NCBI Taxonomy" id="543023"/>
    <lineage>
        <taxon>Bacteria</taxon>
        <taxon>Thermotogati</taxon>
        <taxon>Deinococcota</taxon>
        <taxon>Deinococci</taxon>
        <taxon>Trueperales</taxon>
        <taxon>Trueperaceae</taxon>
        <taxon>Truepera</taxon>
        <taxon>environmental samples</taxon>
    </lineage>
</organism>
<dbReference type="GO" id="GO:0016020">
    <property type="term" value="C:membrane"/>
    <property type="evidence" value="ECO:0007669"/>
    <property type="project" value="TreeGrafter"/>
</dbReference>
<dbReference type="SUPFAM" id="SSF51735">
    <property type="entry name" value="NAD(P)-binding Rossmann-fold domains"/>
    <property type="match status" value="1"/>
</dbReference>
<gene>
    <name evidence="4" type="ORF">AVDCRST_MAG86-3234</name>
</gene>
<dbReference type="EMBL" id="CADCWP010000265">
    <property type="protein sequence ID" value="CAA9581771.1"/>
    <property type="molecule type" value="Genomic_DNA"/>
</dbReference>